<protein>
    <submittedName>
        <fullName evidence="4">Response regulator</fullName>
    </submittedName>
</protein>
<comment type="caution">
    <text evidence="2">Lacks conserved residue(s) required for the propagation of feature annotation.</text>
</comment>
<dbReference type="InterPro" id="IPR011006">
    <property type="entry name" value="CheY-like_superfamily"/>
</dbReference>
<gene>
    <name evidence="4" type="ORF">PPG34_07670</name>
</gene>
<dbReference type="SMART" id="SM00448">
    <property type="entry name" value="REC"/>
    <property type="match status" value="1"/>
</dbReference>
<dbReference type="PROSITE" id="PS50110">
    <property type="entry name" value="RESPONSE_REGULATORY"/>
    <property type="match status" value="1"/>
</dbReference>
<evidence type="ECO:0000256" key="2">
    <source>
        <dbReference type="PROSITE-ProRule" id="PRU00169"/>
    </source>
</evidence>
<dbReference type="Gene3D" id="3.40.50.2300">
    <property type="match status" value="1"/>
</dbReference>
<feature type="domain" description="Response regulatory" evidence="3">
    <location>
        <begin position="10"/>
        <end position="126"/>
    </location>
</feature>
<dbReference type="EMBL" id="JAQOUE010000001">
    <property type="protein sequence ID" value="MDT7042226.1"/>
    <property type="molecule type" value="Genomic_DNA"/>
</dbReference>
<evidence type="ECO:0000313" key="4">
    <source>
        <dbReference type="EMBL" id="MDT7042226.1"/>
    </source>
</evidence>
<dbReference type="InterPro" id="IPR001789">
    <property type="entry name" value="Sig_transdc_resp-reg_receiver"/>
</dbReference>
<dbReference type="Proteomes" id="UP001250932">
    <property type="component" value="Unassembled WGS sequence"/>
</dbReference>
<comment type="caution">
    <text evidence="4">The sequence shown here is derived from an EMBL/GenBank/DDBJ whole genome shotgun (WGS) entry which is preliminary data.</text>
</comment>
<keyword evidence="5" id="KW-1185">Reference proteome</keyword>
<proteinExistence type="predicted"/>
<name>A0ABU3K743_9BACT</name>
<dbReference type="SUPFAM" id="SSF52172">
    <property type="entry name" value="CheY-like"/>
    <property type="match status" value="1"/>
</dbReference>
<dbReference type="PANTHER" id="PTHR44591">
    <property type="entry name" value="STRESS RESPONSE REGULATOR PROTEIN 1"/>
    <property type="match status" value="1"/>
</dbReference>
<reference evidence="4 5" key="1">
    <citation type="journal article" date="2023" name="ISME J.">
        <title>Cultivation and genomic characterization of novel and ubiquitous marine nitrite-oxidizing bacteria from the Nitrospirales.</title>
        <authorList>
            <person name="Mueller A.J."/>
            <person name="Daebeler A."/>
            <person name="Herbold C.W."/>
            <person name="Kirkegaard R.H."/>
            <person name="Daims H."/>
        </authorList>
    </citation>
    <scope>NUCLEOTIDE SEQUENCE [LARGE SCALE GENOMIC DNA]</scope>
    <source>
        <strain evidence="4 5">EB</strain>
    </source>
</reference>
<evidence type="ECO:0000313" key="5">
    <source>
        <dbReference type="Proteomes" id="UP001250932"/>
    </source>
</evidence>
<dbReference type="RefSeq" id="WP_313832602.1">
    <property type="nucleotide sequence ID" value="NZ_JAQOUE010000001.1"/>
</dbReference>
<dbReference type="Pfam" id="PF00072">
    <property type="entry name" value="Response_reg"/>
    <property type="match status" value="1"/>
</dbReference>
<dbReference type="PANTHER" id="PTHR44591:SF3">
    <property type="entry name" value="RESPONSE REGULATORY DOMAIN-CONTAINING PROTEIN"/>
    <property type="match status" value="1"/>
</dbReference>
<accession>A0ABU3K743</accession>
<keyword evidence="1" id="KW-0597">Phosphoprotein</keyword>
<evidence type="ECO:0000256" key="1">
    <source>
        <dbReference type="ARBA" id="ARBA00022553"/>
    </source>
</evidence>
<sequence length="139" mass="15158">MTETPQYPKRVLLVSDGWVSQMSLCEALENREYVVKLASGGAQAMAVLEETSIDLVITELGAPRVSGMDLLRYMKSCAPLNNIPVIALILPWEAHETPALQREGVFAIVTAPYSPDDILSHVHEALGDQVRCHSGGFNP</sequence>
<organism evidence="4 5">
    <name type="scientific">Candidatus Nitronereus thalassa</name>
    <dbReference type="NCBI Taxonomy" id="3020898"/>
    <lineage>
        <taxon>Bacteria</taxon>
        <taxon>Pseudomonadati</taxon>
        <taxon>Nitrospirota</taxon>
        <taxon>Nitrospiria</taxon>
        <taxon>Nitrospirales</taxon>
        <taxon>Nitrospiraceae</taxon>
        <taxon>Candidatus Nitronereus</taxon>
    </lineage>
</organism>
<dbReference type="InterPro" id="IPR050595">
    <property type="entry name" value="Bact_response_regulator"/>
</dbReference>
<evidence type="ECO:0000259" key="3">
    <source>
        <dbReference type="PROSITE" id="PS50110"/>
    </source>
</evidence>